<dbReference type="Proteomes" id="UP001332243">
    <property type="component" value="Unassembled WGS sequence"/>
</dbReference>
<dbReference type="InterPro" id="IPR015315">
    <property type="entry name" value="DUF1963"/>
</dbReference>
<protein>
    <submittedName>
        <fullName evidence="1">DUF1963 domain-containing protein</fullName>
    </submittedName>
</protein>
<dbReference type="Gene3D" id="2.30.320.10">
    <property type="entry name" value="YwqG-like"/>
    <property type="match status" value="1"/>
</dbReference>
<organism evidence="1 2">
    <name type="scientific">Plantactinospora sonchi</name>
    <dbReference type="NCBI Taxonomy" id="1544735"/>
    <lineage>
        <taxon>Bacteria</taxon>
        <taxon>Bacillati</taxon>
        <taxon>Actinomycetota</taxon>
        <taxon>Actinomycetes</taxon>
        <taxon>Micromonosporales</taxon>
        <taxon>Micromonosporaceae</taxon>
        <taxon>Plantactinospora</taxon>
    </lineage>
</organism>
<dbReference type="RefSeq" id="WP_331216333.1">
    <property type="nucleotide sequence ID" value="NZ_JAZGQK010000019.1"/>
</dbReference>
<dbReference type="SUPFAM" id="SSF103032">
    <property type="entry name" value="Hypothetical protein YwqG"/>
    <property type="match status" value="1"/>
</dbReference>
<comment type="caution">
    <text evidence="1">The sequence shown here is derived from an EMBL/GenBank/DDBJ whole genome shotgun (WGS) entry which is preliminary data.</text>
</comment>
<dbReference type="InterPro" id="IPR035948">
    <property type="entry name" value="YwqG-like_sf"/>
</dbReference>
<proteinExistence type="predicted"/>
<dbReference type="EMBL" id="JAZGQK010000019">
    <property type="protein sequence ID" value="MEE6261225.1"/>
    <property type="molecule type" value="Genomic_DNA"/>
</dbReference>
<accession>A0ABU7RXG8</accession>
<gene>
    <name evidence="1" type="ORF">V1633_22340</name>
</gene>
<sequence length="260" mass="27630">MDLRIALDRFRDAAVARFGEPAGSQLAALARPGFELEEVTDERAATGRCALGGPALLEPGTPWPEYDGFPLSLLAVLDTGALAGWLGEHLPRPAGLLNVFILEPARGVSYPPGTDFADPRWLRVLPADPARAVPAPTPPGDAAVFDHSPLSAVPLLTMPDVWSEAVRGVDFGDEHPMAVADALEDLYASCPEMGELSTGASAFGWPVGELGSIVNWEDSHTHLLTLTDGPSEVPTLYFSIPTEAFRAGDFSQAVVTQETY</sequence>
<name>A0ABU7RXG8_9ACTN</name>
<reference evidence="1 2" key="1">
    <citation type="submission" date="2024-01" db="EMBL/GenBank/DDBJ databases">
        <title>Genome insights into Plantactinospora sonchi sp. nov.</title>
        <authorList>
            <person name="Wang L."/>
        </authorList>
    </citation>
    <scope>NUCLEOTIDE SEQUENCE [LARGE SCALE GENOMIC DNA]</scope>
    <source>
        <strain evidence="1 2">NEAU-QY2</strain>
    </source>
</reference>
<keyword evidence="2" id="KW-1185">Reference proteome</keyword>
<evidence type="ECO:0000313" key="1">
    <source>
        <dbReference type="EMBL" id="MEE6261225.1"/>
    </source>
</evidence>
<dbReference type="Pfam" id="PF09234">
    <property type="entry name" value="DUF1963"/>
    <property type="match status" value="1"/>
</dbReference>
<evidence type="ECO:0000313" key="2">
    <source>
        <dbReference type="Proteomes" id="UP001332243"/>
    </source>
</evidence>